<accession>W2TQG9</accession>
<reference evidence="2" key="1">
    <citation type="journal article" date="2014" name="Nat. Genet.">
        <title>Genome of the human hookworm Necator americanus.</title>
        <authorList>
            <person name="Tang Y.T."/>
            <person name="Gao X."/>
            <person name="Rosa B.A."/>
            <person name="Abubucker S."/>
            <person name="Hallsworth-Pepin K."/>
            <person name="Martin J."/>
            <person name="Tyagi R."/>
            <person name="Heizer E."/>
            <person name="Zhang X."/>
            <person name="Bhonagiri-Palsikar V."/>
            <person name="Minx P."/>
            <person name="Warren W.C."/>
            <person name="Wang Q."/>
            <person name="Zhan B."/>
            <person name="Hotez P.J."/>
            <person name="Sternberg P.W."/>
            <person name="Dougall A."/>
            <person name="Gaze S.T."/>
            <person name="Mulvenna J."/>
            <person name="Sotillo J."/>
            <person name="Ranganathan S."/>
            <person name="Rabelo E.M."/>
            <person name="Wilson R.K."/>
            <person name="Felgner P.L."/>
            <person name="Bethony J."/>
            <person name="Hawdon J.M."/>
            <person name="Gasser R.B."/>
            <person name="Loukas A."/>
            <person name="Mitreva M."/>
        </authorList>
    </citation>
    <scope>NUCLEOTIDE SEQUENCE [LARGE SCALE GENOMIC DNA]</scope>
</reference>
<gene>
    <name evidence="1" type="ORF">NECAME_07427</name>
</gene>
<dbReference type="AlphaFoldDB" id="W2TQG9"/>
<organism evidence="1 2">
    <name type="scientific">Necator americanus</name>
    <name type="common">Human hookworm</name>
    <dbReference type="NCBI Taxonomy" id="51031"/>
    <lineage>
        <taxon>Eukaryota</taxon>
        <taxon>Metazoa</taxon>
        <taxon>Ecdysozoa</taxon>
        <taxon>Nematoda</taxon>
        <taxon>Chromadorea</taxon>
        <taxon>Rhabditida</taxon>
        <taxon>Rhabditina</taxon>
        <taxon>Rhabditomorpha</taxon>
        <taxon>Strongyloidea</taxon>
        <taxon>Ancylostomatidae</taxon>
        <taxon>Bunostominae</taxon>
        <taxon>Necator</taxon>
    </lineage>
</organism>
<sequence>MAAATYVAAPARFRLKRDHTADDGRAIYADNGVAKGELDDKNLRRIVEVFPCRLRQRVRARGGRVEFER</sequence>
<evidence type="ECO:0000313" key="1">
    <source>
        <dbReference type="EMBL" id="ETN83366.1"/>
    </source>
</evidence>
<keyword evidence="2" id="KW-1185">Reference proteome</keyword>
<proteinExistence type="predicted"/>
<name>W2TQG9_NECAM</name>
<dbReference type="Proteomes" id="UP000053676">
    <property type="component" value="Unassembled WGS sequence"/>
</dbReference>
<dbReference type="EMBL" id="KI658222">
    <property type="protein sequence ID" value="ETN83366.1"/>
    <property type="molecule type" value="Genomic_DNA"/>
</dbReference>
<dbReference type="KEGG" id="nai:NECAME_07427"/>
<evidence type="ECO:0000313" key="2">
    <source>
        <dbReference type="Proteomes" id="UP000053676"/>
    </source>
</evidence>
<protein>
    <submittedName>
        <fullName evidence="1">Uncharacterized protein</fullName>
    </submittedName>
</protein>